<reference evidence="1" key="1">
    <citation type="journal article" date="2021" name="Microb. Physiol.">
        <title>Proteogenomic Insights into the Physiology of Marine, Sulfate-Reducing, Filamentous Desulfonema limicola and Desulfonema magnum.</title>
        <authorList>
            <person name="Schnaars V."/>
            <person name="Wohlbrand L."/>
            <person name="Scheve S."/>
            <person name="Hinrichs C."/>
            <person name="Reinhardt R."/>
            <person name="Rabus R."/>
        </authorList>
    </citation>
    <scope>NUCLEOTIDE SEQUENCE</scope>
    <source>
        <strain evidence="1">4be13</strain>
    </source>
</reference>
<sequence length="244" mass="27272">MTIYHTLNKKQSWYGQSIGILTPNTFYPCIPGNVANATTFPFPVRYKIVEKASVERILKEKDRTLLSPLIDAAIELQNEGVKAITGTGGIMTLFQKEVSDVIGVPVFLSSLLQIPFIYQTIKRPIGIITSDSRCLTPDYFISIGVNREIPLAIRGMEGQKEFREAILEEKGSLDSARIEKEVVGVAKQLITENFDMGAVLLECGDLSPYAYAVQKELSLPVFDFITMIHYVHSALIRTEFQGFM</sequence>
<name>A0A975BQQ1_9BACT</name>
<evidence type="ECO:0000313" key="1">
    <source>
        <dbReference type="EMBL" id="QTA89886.1"/>
    </source>
</evidence>
<protein>
    <recommendedName>
        <fullName evidence="3">Aspartate/glutamate racemase family protein</fullName>
    </recommendedName>
</protein>
<accession>A0A975BQQ1</accession>
<proteinExistence type="predicted"/>
<gene>
    <name evidence="1" type="ORF">dnm_059420</name>
</gene>
<keyword evidence="2" id="KW-1185">Reference proteome</keyword>
<dbReference type="EMBL" id="CP061800">
    <property type="protein sequence ID" value="QTA89886.1"/>
    <property type="molecule type" value="Genomic_DNA"/>
</dbReference>
<dbReference type="NCBIfam" id="NF005679">
    <property type="entry name" value="PRK07475.1"/>
    <property type="match status" value="1"/>
</dbReference>
<dbReference type="Proteomes" id="UP000663722">
    <property type="component" value="Chromosome"/>
</dbReference>
<dbReference type="AlphaFoldDB" id="A0A975BQQ1"/>
<dbReference type="KEGG" id="dmm:dnm_059420"/>
<organism evidence="1 2">
    <name type="scientific">Desulfonema magnum</name>
    <dbReference type="NCBI Taxonomy" id="45655"/>
    <lineage>
        <taxon>Bacteria</taxon>
        <taxon>Pseudomonadati</taxon>
        <taxon>Thermodesulfobacteriota</taxon>
        <taxon>Desulfobacteria</taxon>
        <taxon>Desulfobacterales</taxon>
        <taxon>Desulfococcaceae</taxon>
        <taxon>Desulfonema</taxon>
    </lineage>
</organism>
<evidence type="ECO:0008006" key="3">
    <source>
        <dbReference type="Google" id="ProtNLM"/>
    </source>
</evidence>
<evidence type="ECO:0000313" key="2">
    <source>
        <dbReference type="Proteomes" id="UP000663722"/>
    </source>
</evidence>
<dbReference type="RefSeq" id="WP_207678330.1">
    <property type="nucleotide sequence ID" value="NZ_CP061800.1"/>
</dbReference>